<evidence type="ECO:0000256" key="5">
    <source>
        <dbReference type="ARBA" id="ARBA00022679"/>
    </source>
</evidence>
<evidence type="ECO:0000256" key="2">
    <source>
        <dbReference type="ARBA" id="ARBA00003120"/>
    </source>
</evidence>
<gene>
    <name evidence="12" type="primary">nifS</name>
    <name evidence="12" type="ORF">GCM10007939_05410</name>
</gene>
<dbReference type="Gene3D" id="1.10.260.50">
    <property type="match status" value="1"/>
</dbReference>
<comment type="cofactor">
    <cofactor evidence="1">
        <name>pyridoxal 5'-phosphate</name>
        <dbReference type="ChEBI" id="CHEBI:597326"/>
    </cofactor>
</comment>
<evidence type="ECO:0000256" key="3">
    <source>
        <dbReference type="ARBA" id="ARBA00006490"/>
    </source>
</evidence>
<dbReference type="SUPFAM" id="SSF53383">
    <property type="entry name" value="PLP-dependent transferases"/>
    <property type="match status" value="1"/>
</dbReference>
<dbReference type="InterPro" id="IPR000192">
    <property type="entry name" value="Aminotrans_V_dom"/>
</dbReference>
<evidence type="ECO:0000256" key="6">
    <source>
        <dbReference type="ARBA" id="ARBA00022723"/>
    </source>
</evidence>
<keyword evidence="7" id="KW-0663">Pyridoxal phosphate</keyword>
<dbReference type="Gene3D" id="3.40.640.10">
    <property type="entry name" value="Type I PLP-dependent aspartate aminotransferase-like (Major domain)"/>
    <property type="match status" value="1"/>
</dbReference>
<dbReference type="InterPro" id="IPR015424">
    <property type="entry name" value="PyrdxlP-dep_Trfase"/>
</dbReference>
<dbReference type="PIRSF" id="PIRSF005572">
    <property type="entry name" value="NifS"/>
    <property type="match status" value="1"/>
</dbReference>
<name>A0ABQ5VT19_9RHOB</name>
<evidence type="ECO:0000256" key="7">
    <source>
        <dbReference type="ARBA" id="ARBA00022898"/>
    </source>
</evidence>
<reference evidence="13" key="1">
    <citation type="journal article" date="2019" name="Int. J. Syst. Evol. Microbiol.">
        <title>The Global Catalogue of Microorganisms (GCM) 10K type strain sequencing project: providing services to taxonomists for standard genome sequencing and annotation.</title>
        <authorList>
            <consortium name="The Broad Institute Genomics Platform"/>
            <consortium name="The Broad Institute Genome Sequencing Center for Infectious Disease"/>
            <person name="Wu L."/>
            <person name="Ma J."/>
        </authorList>
    </citation>
    <scope>NUCLEOTIDE SEQUENCE [LARGE SCALE GENOMIC DNA]</scope>
    <source>
        <strain evidence="13">NBRC 110140</strain>
    </source>
</reference>
<dbReference type="InterPro" id="IPR015421">
    <property type="entry name" value="PyrdxlP-dep_Trfase_major"/>
</dbReference>
<accession>A0ABQ5VT19</accession>
<sequence length="374" mass="39134">MTRSYLDWNATTPLRPEARDAMIAAMDVLGNPSSVHYEGRAATQIVEQAREDVAALFGCGRNDIVFAGSATEAAAMALPENASIAASDIEHDALSAWVLDAALSANLDVDHNGILTGQINGTDISDALAQDVVIMQAANSETGVMQNLMPIAQKIWGADHPALVVVDAVQALGKSNFSLDRSGADFALSSAHKIGGPKGIGALYVKPGLETRRLIKGGGQEQGRRSGTENVIGIAGFGAAARAATRDVNDGIWEPIAELRDQFEARIQDAVPEVQIIGQGAARLGNTSCFATPGWKGETQVMLMDLAGFAISAGSACSSGKVKTSKVLKAMGFNDITAASAVRMSIGPTTTTDEVMRFADAWIRAYQKFAAKAA</sequence>
<evidence type="ECO:0000256" key="9">
    <source>
        <dbReference type="ARBA" id="ARBA00023014"/>
    </source>
</evidence>
<keyword evidence="6" id="KW-0479">Metal-binding</keyword>
<dbReference type="PANTHER" id="PTHR11601:SF34">
    <property type="entry name" value="CYSTEINE DESULFURASE"/>
    <property type="match status" value="1"/>
</dbReference>
<evidence type="ECO:0000256" key="10">
    <source>
        <dbReference type="ARBA" id="ARBA00050776"/>
    </source>
</evidence>
<evidence type="ECO:0000256" key="8">
    <source>
        <dbReference type="ARBA" id="ARBA00023004"/>
    </source>
</evidence>
<dbReference type="InterPro" id="IPR015422">
    <property type="entry name" value="PyrdxlP-dep_Trfase_small"/>
</dbReference>
<evidence type="ECO:0000313" key="12">
    <source>
        <dbReference type="EMBL" id="GLQ34258.1"/>
    </source>
</evidence>
<dbReference type="GO" id="GO:0008483">
    <property type="term" value="F:transaminase activity"/>
    <property type="evidence" value="ECO:0007669"/>
    <property type="project" value="UniProtKB-KW"/>
</dbReference>
<keyword evidence="12" id="KW-0032">Aminotransferase</keyword>
<comment type="function">
    <text evidence="2">Catalyzes the removal of elemental sulfur atoms from cysteine to produce alanine. Seems to participate in the biosynthesis of the nitrogenase metalloclusters by providing the inorganic sulfur required for the Fe-S core formation.</text>
</comment>
<evidence type="ECO:0000256" key="1">
    <source>
        <dbReference type="ARBA" id="ARBA00001933"/>
    </source>
</evidence>
<protein>
    <recommendedName>
        <fullName evidence="4">Cysteine desulfurase</fullName>
    </recommendedName>
</protein>
<keyword evidence="9" id="KW-0411">Iron-sulfur</keyword>
<keyword evidence="8" id="KW-0408">Iron</keyword>
<comment type="similarity">
    <text evidence="3">Belongs to the class-V pyridoxal-phosphate-dependent aminotransferase family. NifS/IscS subfamily.</text>
</comment>
<keyword evidence="5" id="KW-0808">Transferase</keyword>
<keyword evidence="13" id="KW-1185">Reference proteome</keyword>
<dbReference type="InterPro" id="IPR016454">
    <property type="entry name" value="Cysteine_dSase"/>
</dbReference>
<organism evidence="12 13">
    <name type="scientific">Amylibacter marinus</name>
    <dbReference type="NCBI Taxonomy" id="1475483"/>
    <lineage>
        <taxon>Bacteria</taxon>
        <taxon>Pseudomonadati</taxon>
        <taxon>Pseudomonadota</taxon>
        <taxon>Alphaproteobacteria</taxon>
        <taxon>Rhodobacterales</taxon>
        <taxon>Paracoccaceae</taxon>
        <taxon>Amylibacter</taxon>
    </lineage>
</organism>
<evidence type="ECO:0000259" key="11">
    <source>
        <dbReference type="Pfam" id="PF00266"/>
    </source>
</evidence>
<comment type="catalytic activity">
    <reaction evidence="10">
        <text>(sulfur carrier)-H + L-cysteine = (sulfur carrier)-SH + L-alanine</text>
        <dbReference type="Rhea" id="RHEA:43892"/>
        <dbReference type="Rhea" id="RHEA-COMP:14737"/>
        <dbReference type="Rhea" id="RHEA-COMP:14739"/>
        <dbReference type="ChEBI" id="CHEBI:29917"/>
        <dbReference type="ChEBI" id="CHEBI:35235"/>
        <dbReference type="ChEBI" id="CHEBI:57972"/>
        <dbReference type="ChEBI" id="CHEBI:64428"/>
        <dbReference type="EC" id="2.8.1.7"/>
    </reaction>
</comment>
<evidence type="ECO:0000256" key="4">
    <source>
        <dbReference type="ARBA" id="ARBA00013558"/>
    </source>
</evidence>
<dbReference type="RefSeq" id="WP_284375977.1">
    <property type="nucleotide sequence ID" value="NZ_BSNN01000002.1"/>
</dbReference>
<dbReference type="PANTHER" id="PTHR11601">
    <property type="entry name" value="CYSTEINE DESULFURYLASE FAMILY MEMBER"/>
    <property type="match status" value="1"/>
</dbReference>
<evidence type="ECO:0000313" key="13">
    <source>
        <dbReference type="Proteomes" id="UP001156694"/>
    </source>
</evidence>
<comment type="caution">
    <text evidence="12">The sequence shown here is derived from an EMBL/GenBank/DDBJ whole genome shotgun (WGS) entry which is preliminary data.</text>
</comment>
<feature type="domain" description="Aminotransferase class V" evidence="11">
    <location>
        <begin position="5"/>
        <end position="358"/>
    </location>
</feature>
<dbReference type="EMBL" id="BSNN01000002">
    <property type="protein sequence ID" value="GLQ34258.1"/>
    <property type="molecule type" value="Genomic_DNA"/>
</dbReference>
<proteinExistence type="inferred from homology"/>
<dbReference type="Pfam" id="PF00266">
    <property type="entry name" value="Aminotran_5"/>
    <property type="match status" value="1"/>
</dbReference>
<dbReference type="Proteomes" id="UP001156694">
    <property type="component" value="Unassembled WGS sequence"/>
</dbReference>
<dbReference type="Gene3D" id="3.90.1150.10">
    <property type="entry name" value="Aspartate Aminotransferase, domain 1"/>
    <property type="match status" value="1"/>
</dbReference>